<dbReference type="PATRIC" id="fig|570156.3.peg.3038"/>
<dbReference type="Proteomes" id="UP000050378">
    <property type="component" value="Unassembled WGS sequence"/>
</dbReference>
<proteinExistence type="predicted"/>
<dbReference type="EMBL" id="LJTC01000005">
    <property type="protein sequence ID" value="KPM83933.1"/>
    <property type="molecule type" value="Genomic_DNA"/>
</dbReference>
<sequence length="218" mass="24624">MTLLNELFSRCTNEISDFAEQESYLIKEPVAYLVGDRTFDPEAWQRRTVADADIAKLPVFQQMNDDEFIILERPDVCNGEHIEAVIFDNNGIGWIYSIDTSLPEEGFMCAAYALPTTDGLAGFRPDEAFSSLFAARDLISASTKFAIEEQQALLEELTAFLDGVWVFIKRILLIDVADDILQDEMLLVTAELERLHPKMWSSLTAHKTCDFDLSKLNG</sequence>
<gene>
    <name evidence="1" type="ORF">AOG27_09840</name>
</gene>
<comment type="caution">
    <text evidence="1">The sequence shown here is derived from an EMBL/GenBank/DDBJ whole genome shotgun (WGS) entry which is preliminary data.</text>
</comment>
<dbReference type="AlphaFoldDB" id="A0A0P7E213"/>
<evidence type="ECO:0000313" key="2">
    <source>
        <dbReference type="Proteomes" id="UP000050378"/>
    </source>
</evidence>
<accession>A0A0P7E213</accession>
<evidence type="ECO:0000313" key="1">
    <source>
        <dbReference type="EMBL" id="KPM83933.1"/>
    </source>
</evidence>
<dbReference type="STRING" id="570156.AOG27_09840"/>
<protein>
    <submittedName>
        <fullName evidence="1">Uncharacterized protein</fullName>
    </submittedName>
</protein>
<name>A0A0P7E213_9GAMM</name>
<organism evidence="1 2">
    <name type="scientific">Pseudoalteromonas lipolytica</name>
    <dbReference type="NCBI Taxonomy" id="570156"/>
    <lineage>
        <taxon>Bacteria</taxon>
        <taxon>Pseudomonadati</taxon>
        <taxon>Pseudomonadota</taxon>
        <taxon>Gammaproteobacteria</taxon>
        <taxon>Alteromonadales</taxon>
        <taxon>Pseudoalteromonadaceae</taxon>
        <taxon>Pseudoalteromonas</taxon>
    </lineage>
</organism>
<reference evidence="1 2" key="1">
    <citation type="submission" date="2015-09" db="EMBL/GenBank/DDBJ databases">
        <title>Draft Genome Sequence of Pseudoalteromonas lipolytica UCD-48B.</title>
        <authorList>
            <person name="Krusor M."/>
            <person name="Coil D.A."/>
            <person name="Lang J.M."/>
            <person name="Eisen J.A."/>
            <person name="Alexiev A."/>
        </authorList>
    </citation>
    <scope>NUCLEOTIDE SEQUENCE [LARGE SCALE GENOMIC DNA]</scope>
    <source>
        <strain evidence="1 2">UCD-48B</strain>
    </source>
</reference>
<dbReference type="RefSeq" id="WP_054552847.1">
    <property type="nucleotide sequence ID" value="NZ_LJTC01000005.1"/>
</dbReference>